<dbReference type="InterPro" id="IPR051016">
    <property type="entry name" value="Diverse_Substrate_AcTransf"/>
</dbReference>
<evidence type="ECO:0000256" key="2">
    <source>
        <dbReference type="ARBA" id="ARBA00023315"/>
    </source>
</evidence>
<evidence type="ECO:0000259" key="3">
    <source>
        <dbReference type="PROSITE" id="PS51186"/>
    </source>
</evidence>
<evidence type="ECO:0000256" key="1">
    <source>
        <dbReference type="ARBA" id="ARBA00022679"/>
    </source>
</evidence>
<keyword evidence="5" id="KW-1185">Reference proteome</keyword>
<feature type="domain" description="N-acetyltransferase" evidence="3">
    <location>
        <begin position="15"/>
        <end position="153"/>
    </location>
</feature>
<accession>A0ABP8E7B9</accession>
<organism evidence="4 5">
    <name type="scientific">Hyunsoonleella aestuarii</name>
    <dbReference type="NCBI Taxonomy" id="912802"/>
    <lineage>
        <taxon>Bacteria</taxon>
        <taxon>Pseudomonadati</taxon>
        <taxon>Bacteroidota</taxon>
        <taxon>Flavobacteriia</taxon>
        <taxon>Flavobacteriales</taxon>
        <taxon>Flavobacteriaceae</taxon>
    </lineage>
</organism>
<name>A0ABP8E7B9_9FLAO</name>
<dbReference type="Gene3D" id="3.40.630.30">
    <property type="match status" value="1"/>
</dbReference>
<dbReference type="PANTHER" id="PTHR10545:SF29">
    <property type="entry name" value="GH14572P-RELATED"/>
    <property type="match status" value="1"/>
</dbReference>
<evidence type="ECO:0000313" key="4">
    <source>
        <dbReference type="EMBL" id="GAA4268146.1"/>
    </source>
</evidence>
<sequence>MSHVNLNRIISIMTCEFKILESKNIHLVVPLVEKLNDYKVSAEVLESRFIEMTKQNYECAVICDNNKIIGVSGLWYCTRHYSGKSVEPDHVYIDESYRGKGIGKAFFNWIYSYVKDKGCETIELNTYVSNPSSHKFYYNEGFRILGFHFLKNV</sequence>
<reference evidence="5" key="1">
    <citation type="journal article" date="2019" name="Int. J. Syst. Evol. Microbiol.">
        <title>The Global Catalogue of Microorganisms (GCM) 10K type strain sequencing project: providing services to taxonomists for standard genome sequencing and annotation.</title>
        <authorList>
            <consortium name="The Broad Institute Genomics Platform"/>
            <consortium name="The Broad Institute Genome Sequencing Center for Infectious Disease"/>
            <person name="Wu L."/>
            <person name="Ma J."/>
        </authorList>
    </citation>
    <scope>NUCLEOTIDE SEQUENCE [LARGE SCALE GENOMIC DNA]</scope>
    <source>
        <strain evidence="5">JCM 17452</strain>
    </source>
</reference>
<protein>
    <submittedName>
        <fullName evidence="4">GNAT family N-acetyltransferase</fullName>
    </submittedName>
</protein>
<dbReference type="PROSITE" id="PS51186">
    <property type="entry name" value="GNAT"/>
    <property type="match status" value="1"/>
</dbReference>
<keyword evidence="2" id="KW-0012">Acyltransferase</keyword>
<dbReference type="SUPFAM" id="SSF55729">
    <property type="entry name" value="Acyl-CoA N-acyltransferases (Nat)"/>
    <property type="match status" value="1"/>
</dbReference>
<comment type="caution">
    <text evidence="4">The sequence shown here is derived from an EMBL/GenBank/DDBJ whole genome shotgun (WGS) entry which is preliminary data.</text>
</comment>
<keyword evidence="1" id="KW-0808">Transferase</keyword>
<dbReference type="Proteomes" id="UP001500027">
    <property type="component" value="Unassembled WGS sequence"/>
</dbReference>
<evidence type="ECO:0000313" key="5">
    <source>
        <dbReference type="Proteomes" id="UP001500027"/>
    </source>
</evidence>
<dbReference type="PANTHER" id="PTHR10545">
    <property type="entry name" value="DIAMINE N-ACETYLTRANSFERASE"/>
    <property type="match status" value="1"/>
</dbReference>
<dbReference type="InterPro" id="IPR016181">
    <property type="entry name" value="Acyl_CoA_acyltransferase"/>
</dbReference>
<dbReference type="EMBL" id="BAABAV010000001">
    <property type="protein sequence ID" value="GAA4268146.1"/>
    <property type="molecule type" value="Genomic_DNA"/>
</dbReference>
<dbReference type="CDD" id="cd04301">
    <property type="entry name" value="NAT_SF"/>
    <property type="match status" value="1"/>
</dbReference>
<gene>
    <name evidence="4" type="ORF">GCM10022257_02470</name>
</gene>
<proteinExistence type="predicted"/>
<dbReference type="InterPro" id="IPR000182">
    <property type="entry name" value="GNAT_dom"/>
</dbReference>
<dbReference type="Pfam" id="PF00583">
    <property type="entry name" value="Acetyltransf_1"/>
    <property type="match status" value="1"/>
</dbReference>